<reference evidence="1" key="1">
    <citation type="journal article" date="2023" name="Mol. Phylogenet. Evol.">
        <title>Genome-scale phylogeny and comparative genomics of the fungal order Sordariales.</title>
        <authorList>
            <person name="Hensen N."/>
            <person name="Bonometti L."/>
            <person name="Westerberg I."/>
            <person name="Brannstrom I.O."/>
            <person name="Guillou S."/>
            <person name="Cros-Aarteil S."/>
            <person name="Calhoun S."/>
            <person name="Haridas S."/>
            <person name="Kuo A."/>
            <person name="Mondo S."/>
            <person name="Pangilinan J."/>
            <person name="Riley R."/>
            <person name="LaButti K."/>
            <person name="Andreopoulos B."/>
            <person name="Lipzen A."/>
            <person name="Chen C."/>
            <person name="Yan M."/>
            <person name="Daum C."/>
            <person name="Ng V."/>
            <person name="Clum A."/>
            <person name="Steindorff A."/>
            <person name="Ohm R.A."/>
            <person name="Martin F."/>
            <person name="Silar P."/>
            <person name="Natvig D.O."/>
            <person name="Lalanne C."/>
            <person name="Gautier V."/>
            <person name="Ament-Velasquez S.L."/>
            <person name="Kruys A."/>
            <person name="Hutchinson M.I."/>
            <person name="Powell A.J."/>
            <person name="Barry K."/>
            <person name="Miller A.N."/>
            <person name="Grigoriev I.V."/>
            <person name="Debuchy R."/>
            <person name="Gladieux P."/>
            <person name="Hiltunen Thoren M."/>
            <person name="Johannesson H."/>
        </authorList>
    </citation>
    <scope>NUCLEOTIDE SEQUENCE</scope>
    <source>
        <strain evidence="1">CBS 560.94</strain>
    </source>
</reference>
<dbReference type="EMBL" id="JAUEPP010000006">
    <property type="protein sequence ID" value="KAK3340116.1"/>
    <property type="molecule type" value="Genomic_DNA"/>
</dbReference>
<accession>A0AAE0JA21</accession>
<gene>
    <name evidence="1" type="ORF">B0H65DRAFT_471361</name>
</gene>
<protein>
    <submittedName>
        <fullName evidence="1">Uncharacterized protein</fullName>
    </submittedName>
</protein>
<keyword evidence="2" id="KW-1185">Reference proteome</keyword>
<sequence length="59" mass="6947">MGSSVVLKGFGNIAFQKGDYKEAERLYRLAYQSDSSTNEEQRCLSLQRYTKDQRRCFWS</sequence>
<organism evidence="1 2">
    <name type="scientific">Neurospora tetraspora</name>
    <dbReference type="NCBI Taxonomy" id="94610"/>
    <lineage>
        <taxon>Eukaryota</taxon>
        <taxon>Fungi</taxon>
        <taxon>Dikarya</taxon>
        <taxon>Ascomycota</taxon>
        <taxon>Pezizomycotina</taxon>
        <taxon>Sordariomycetes</taxon>
        <taxon>Sordariomycetidae</taxon>
        <taxon>Sordariales</taxon>
        <taxon>Sordariaceae</taxon>
        <taxon>Neurospora</taxon>
    </lineage>
</organism>
<dbReference type="GeneID" id="87864246"/>
<evidence type="ECO:0000313" key="2">
    <source>
        <dbReference type="Proteomes" id="UP001278500"/>
    </source>
</evidence>
<comment type="caution">
    <text evidence="1">The sequence shown here is derived from an EMBL/GenBank/DDBJ whole genome shotgun (WGS) entry which is preliminary data.</text>
</comment>
<reference evidence="1" key="2">
    <citation type="submission" date="2023-06" db="EMBL/GenBank/DDBJ databases">
        <authorList>
            <consortium name="Lawrence Berkeley National Laboratory"/>
            <person name="Haridas S."/>
            <person name="Hensen N."/>
            <person name="Bonometti L."/>
            <person name="Westerberg I."/>
            <person name="Brannstrom I.O."/>
            <person name="Guillou S."/>
            <person name="Cros-Aarteil S."/>
            <person name="Calhoun S."/>
            <person name="Kuo A."/>
            <person name="Mondo S."/>
            <person name="Pangilinan J."/>
            <person name="Riley R."/>
            <person name="Labutti K."/>
            <person name="Andreopoulos B."/>
            <person name="Lipzen A."/>
            <person name="Chen C."/>
            <person name="Yanf M."/>
            <person name="Daum C."/>
            <person name="Ng V."/>
            <person name="Clum A."/>
            <person name="Steindorff A."/>
            <person name="Ohm R."/>
            <person name="Martin F."/>
            <person name="Silar P."/>
            <person name="Natvig D."/>
            <person name="Lalanne C."/>
            <person name="Gautier V."/>
            <person name="Ament-Velasquez S.L."/>
            <person name="Kruys A."/>
            <person name="Hutchinson M.I."/>
            <person name="Powell A.J."/>
            <person name="Barry K."/>
            <person name="Miller A.N."/>
            <person name="Grigoriev I.V."/>
            <person name="Debuchy R."/>
            <person name="Gladieux P."/>
            <person name="Thoren M.H."/>
            <person name="Johannesson H."/>
        </authorList>
    </citation>
    <scope>NUCLEOTIDE SEQUENCE</scope>
    <source>
        <strain evidence="1">CBS 560.94</strain>
    </source>
</reference>
<dbReference type="Proteomes" id="UP001278500">
    <property type="component" value="Unassembled WGS sequence"/>
</dbReference>
<dbReference type="RefSeq" id="XP_062679058.1">
    <property type="nucleotide sequence ID" value="XM_062827092.1"/>
</dbReference>
<proteinExistence type="predicted"/>
<dbReference type="AlphaFoldDB" id="A0AAE0JA21"/>
<evidence type="ECO:0000313" key="1">
    <source>
        <dbReference type="EMBL" id="KAK3340116.1"/>
    </source>
</evidence>
<dbReference type="SUPFAM" id="SSF48452">
    <property type="entry name" value="TPR-like"/>
    <property type="match status" value="1"/>
</dbReference>
<name>A0AAE0JA21_9PEZI</name>
<dbReference type="InterPro" id="IPR011990">
    <property type="entry name" value="TPR-like_helical_dom_sf"/>
</dbReference>